<dbReference type="InterPro" id="IPR036047">
    <property type="entry name" value="F-box-like_dom_sf"/>
</dbReference>
<dbReference type="PANTHER" id="PTHR34223">
    <property type="entry name" value="OS11G0201299 PROTEIN"/>
    <property type="match status" value="1"/>
</dbReference>
<dbReference type="EMBL" id="CAKMRJ010000001">
    <property type="protein sequence ID" value="CAH1415015.1"/>
    <property type="molecule type" value="Genomic_DNA"/>
</dbReference>
<dbReference type="InterPro" id="IPR053197">
    <property type="entry name" value="F-box_SCFL_complex_component"/>
</dbReference>
<gene>
    <name evidence="2" type="ORF">LVIROSA_LOCUS2890</name>
</gene>
<dbReference type="AlphaFoldDB" id="A0AAU9LKK7"/>
<reference evidence="2 3" key="1">
    <citation type="submission" date="2022-01" db="EMBL/GenBank/DDBJ databases">
        <authorList>
            <person name="Xiong W."/>
            <person name="Schranz E."/>
        </authorList>
    </citation>
    <scope>NUCLEOTIDE SEQUENCE [LARGE SCALE GENOMIC DNA]</scope>
</reference>
<dbReference type="PROSITE" id="PS50181">
    <property type="entry name" value="FBOX"/>
    <property type="match status" value="1"/>
</dbReference>
<dbReference type="Pfam" id="PF00646">
    <property type="entry name" value="F-box"/>
    <property type="match status" value="1"/>
</dbReference>
<name>A0AAU9LKK7_9ASTR</name>
<sequence length="121" mass="13860">MDFDRNKVGRVVKEDRLSSLPDELIHKILSSFDMKFVVQTCLFSSRWKLLWTSMPCVNLSSREFSCLPMFAKFVNHVLSCRNHQVEVSSVKLHFSGAASQVSVRKDCNICIFSQCPTTNCH</sequence>
<comment type="caution">
    <text evidence="2">The sequence shown here is derived from an EMBL/GenBank/DDBJ whole genome shotgun (WGS) entry which is preliminary data.</text>
</comment>
<protein>
    <recommendedName>
        <fullName evidence="1">F-box domain-containing protein</fullName>
    </recommendedName>
</protein>
<dbReference type="Gene3D" id="1.20.1280.50">
    <property type="match status" value="1"/>
</dbReference>
<evidence type="ECO:0000259" key="1">
    <source>
        <dbReference type="PROSITE" id="PS50181"/>
    </source>
</evidence>
<evidence type="ECO:0000313" key="3">
    <source>
        <dbReference type="Proteomes" id="UP001157418"/>
    </source>
</evidence>
<feature type="domain" description="F-box" evidence="1">
    <location>
        <begin position="14"/>
        <end position="50"/>
    </location>
</feature>
<accession>A0AAU9LKK7</accession>
<dbReference type="InterPro" id="IPR001810">
    <property type="entry name" value="F-box_dom"/>
</dbReference>
<organism evidence="2 3">
    <name type="scientific">Lactuca virosa</name>
    <dbReference type="NCBI Taxonomy" id="75947"/>
    <lineage>
        <taxon>Eukaryota</taxon>
        <taxon>Viridiplantae</taxon>
        <taxon>Streptophyta</taxon>
        <taxon>Embryophyta</taxon>
        <taxon>Tracheophyta</taxon>
        <taxon>Spermatophyta</taxon>
        <taxon>Magnoliopsida</taxon>
        <taxon>eudicotyledons</taxon>
        <taxon>Gunneridae</taxon>
        <taxon>Pentapetalae</taxon>
        <taxon>asterids</taxon>
        <taxon>campanulids</taxon>
        <taxon>Asterales</taxon>
        <taxon>Asteraceae</taxon>
        <taxon>Cichorioideae</taxon>
        <taxon>Cichorieae</taxon>
        <taxon>Lactucinae</taxon>
        <taxon>Lactuca</taxon>
    </lineage>
</organism>
<dbReference type="Proteomes" id="UP001157418">
    <property type="component" value="Unassembled WGS sequence"/>
</dbReference>
<proteinExistence type="predicted"/>
<evidence type="ECO:0000313" key="2">
    <source>
        <dbReference type="EMBL" id="CAH1415015.1"/>
    </source>
</evidence>
<dbReference type="PANTHER" id="PTHR34223:SF101">
    <property type="entry name" value="F-BOX DOMAIN-CONTAINING PROTEIN"/>
    <property type="match status" value="1"/>
</dbReference>
<dbReference type="SUPFAM" id="SSF81383">
    <property type="entry name" value="F-box domain"/>
    <property type="match status" value="1"/>
</dbReference>
<keyword evidence="3" id="KW-1185">Reference proteome</keyword>